<organism evidence="2 3">
    <name type="scientific">Paraglomus brasilianum</name>
    <dbReference type="NCBI Taxonomy" id="144538"/>
    <lineage>
        <taxon>Eukaryota</taxon>
        <taxon>Fungi</taxon>
        <taxon>Fungi incertae sedis</taxon>
        <taxon>Mucoromycota</taxon>
        <taxon>Glomeromycotina</taxon>
        <taxon>Glomeromycetes</taxon>
        <taxon>Paraglomerales</taxon>
        <taxon>Paraglomeraceae</taxon>
        <taxon>Paraglomus</taxon>
    </lineage>
</organism>
<accession>A0A9N9BPK4</accession>
<keyword evidence="3" id="KW-1185">Reference proteome</keyword>
<comment type="caution">
    <text evidence="2">The sequence shown here is derived from an EMBL/GenBank/DDBJ whole genome shotgun (WGS) entry which is preliminary data.</text>
</comment>
<reference evidence="2" key="1">
    <citation type="submission" date="2021-06" db="EMBL/GenBank/DDBJ databases">
        <authorList>
            <person name="Kallberg Y."/>
            <person name="Tangrot J."/>
            <person name="Rosling A."/>
        </authorList>
    </citation>
    <scope>NUCLEOTIDE SEQUENCE</scope>
    <source>
        <strain evidence="2">BR232B</strain>
    </source>
</reference>
<evidence type="ECO:0000313" key="2">
    <source>
        <dbReference type="EMBL" id="CAG8571385.1"/>
    </source>
</evidence>
<keyword evidence="1" id="KW-0812">Transmembrane</keyword>
<evidence type="ECO:0000256" key="1">
    <source>
        <dbReference type="SAM" id="Phobius"/>
    </source>
</evidence>
<gene>
    <name evidence="2" type="ORF">PBRASI_LOCUS6118</name>
</gene>
<keyword evidence="1" id="KW-0472">Membrane</keyword>
<protein>
    <submittedName>
        <fullName evidence="2">8470_t:CDS:1</fullName>
    </submittedName>
</protein>
<dbReference type="Proteomes" id="UP000789739">
    <property type="component" value="Unassembled WGS sequence"/>
</dbReference>
<name>A0A9N9BPK4_9GLOM</name>
<keyword evidence="1" id="KW-1133">Transmembrane helix</keyword>
<evidence type="ECO:0000313" key="3">
    <source>
        <dbReference type="Proteomes" id="UP000789739"/>
    </source>
</evidence>
<dbReference type="EMBL" id="CAJVPI010000778">
    <property type="protein sequence ID" value="CAG8571385.1"/>
    <property type="molecule type" value="Genomic_DNA"/>
</dbReference>
<sequence length="54" mass="5661">MATSLMLVDECVDKNAVQGVLSTTPQSTGIVLAFLAATFVLVFCSSLAAKLQQQ</sequence>
<dbReference type="AlphaFoldDB" id="A0A9N9BPK4"/>
<proteinExistence type="predicted"/>
<feature type="transmembrane region" description="Helical" evidence="1">
    <location>
        <begin position="30"/>
        <end position="49"/>
    </location>
</feature>